<dbReference type="AlphaFoldDB" id="A0A9I9E7T2"/>
<dbReference type="PANTHER" id="PTHR23236">
    <property type="entry name" value="EUKARYOTIC TRANSLATION INITIATION FACTOR 4B/4H"/>
    <property type="match status" value="1"/>
</dbReference>
<proteinExistence type="predicted"/>
<dbReference type="Gene3D" id="3.30.70.330">
    <property type="match status" value="1"/>
</dbReference>
<evidence type="ECO:0000259" key="2">
    <source>
        <dbReference type="Pfam" id="PF00076"/>
    </source>
</evidence>
<evidence type="ECO:0000313" key="3">
    <source>
        <dbReference type="EnsemblPlants" id="MELO3C029875.2.1"/>
    </source>
</evidence>
<dbReference type="GO" id="GO:0008143">
    <property type="term" value="F:poly(A) binding"/>
    <property type="evidence" value="ECO:0007669"/>
    <property type="project" value="TreeGrafter"/>
</dbReference>
<dbReference type="EnsemblPlants" id="MELO3C029875.2.1">
    <property type="protein sequence ID" value="MELO3C029875.2.1"/>
    <property type="gene ID" value="MELO3C029875.2"/>
</dbReference>
<dbReference type="PANTHER" id="PTHR23236:SF92">
    <property type="entry name" value="POLYADENYLATE-BINDING PROTEIN 1"/>
    <property type="match status" value="1"/>
</dbReference>
<accession>A0A9I9E7T2</accession>
<dbReference type="Gramene" id="MELO3C029875.2.1">
    <property type="protein sequence ID" value="MELO3C029875.2.1"/>
    <property type="gene ID" value="MELO3C029875.2"/>
</dbReference>
<dbReference type="SUPFAM" id="SSF54928">
    <property type="entry name" value="RNA-binding domain, RBD"/>
    <property type="match status" value="1"/>
</dbReference>
<feature type="domain" description="RRM" evidence="2">
    <location>
        <begin position="137"/>
        <end position="174"/>
    </location>
</feature>
<reference evidence="3" key="1">
    <citation type="submission" date="2023-03" db="UniProtKB">
        <authorList>
            <consortium name="EnsemblPlants"/>
        </authorList>
    </citation>
    <scope>IDENTIFICATION</scope>
</reference>
<dbReference type="InterPro" id="IPR012677">
    <property type="entry name" value="Nucleotide-bd_a/b_plait_sf"/>
</dbReference>
<protein>
    <recommendedName>
        <fullName evidence="2">RRM domain-containing protein</fullName>
    </recommendedName>
</protein>
<evidence type="ECO:0000256" key="1">
    <source>
        <dbReference type="ARBA" id="ARBA00022884"/>
    </source>
</evidence>
<sequence length="241" mass="27131">MVSLSFFPQFNSAKTLGSSFPPIRSFFSFSLSSSCPSSTQARRPPISRTDDVTHKLRLTFHHQTFTHRRHSTITDDVHVQALAAPPQGYQSTCRRSSSYEATVASSICLIIISSTDPAGSAIKDHIVYQMELDLQVDYACTPEEVQQHFQSCGTVNRVTILTDKFGHPKGFAYVDSPCYHRRQLLPLPHRARASRGTLTLLTTGTLPARDVRCAQRWILEYGHFNAIRIDIYVYVAPDIFH</sequence>
<keyword evidence="1" id="KW-0694">RNA-binding</keyword>
<dbReference type="InterPro" id="IPR035979">
    <property type="entry name" value="RBD_domain_sf"/>
</dbReference>
<dbReference type="InterPro" id="IPR000504">
    <property type="entry name" value="RRM_dom"/>
</dbReference>
<name>A0A9I9E7T2_CUCME</name>
<dbReference type="Pfam" id="PF00076">
    <property type="entry name" value="RRM_1"/>
    <property type="match status" value="1"/>
</dbReference>
<organism evidence="3">
    <name type="scientific">Cucumis melo</name>
    <name type="common">Muskmelon</name>
    <dbReference type="NCBI Taxonomy" id="3656"/>
    <lineage>
        <taxon>Eukaryota</taxon>
        <taxon>Viridiplantae</taxon>
        <taxon>Streptophyta</taxon>
        <taxon>Embryophyta</taxon>
        <taxon>Tracheophyta</taxon>
        <taxon>Spermatophyta</taxon>
        <taxon>Magnoliopsida</taxon>
        <taxon>eudicotyledons</taxon>
        <taxon>Gunneridae</taxon>
        <taxon>Pentapetalae</taxon>
        <taxon>rosids</taxon>
        <taxon>fabids</taxon>
        <taxon>Cucurbitales</taxon>
        <taxon>Cucurbitaceae</taxon>
        <taxon>Benincaseae</taxon>
        <taxon>Cucumis</taxon>
    </lineage>
</organism>